<dbReference type="AlphaFoldDB" id="A4J3L7"/>
<sequence length="293" mass="31803">MNNFFRSLCITLLILIPLGCTPAKKPEVQTQPKTIVVPDVSRITFESIDFEKSPEIVQALAKNYQEKHFATWTTVNGTNYIVVSRKNLPAGKDIQITEIERRIPANDFDWVNVKLQYKNILAEANNQEKNEMEKPLVVSFTMDRPVKALGFEIQKEKTQETKPVPVPAPIPTPGPTPQGTTNKTAEKGIKLSMPKPGEGVTTPVKVSGTSKGVDGTIRIRIKDSNGITLVEKPVAMNGGTFSGSMGFSPPANPEKGTVEAFVNGEGGVEKDMVAVPVTILPNSTNEPEPIGAP</sequence>
<reference evidence="3 4" key="1">
    <citation type="submission" date="2007-03" db="EMBL/GenBank/DDBJ databases">
        <title>Complete sequence of Desulfotomaculum reducens MI-1.</title>
        <authorList>
            <consortium name="US DOE Joint Genome Institute"/>
            <person name="Copeland A."/>
            <person name="Lucas S."/>
            <person name="Lapidus A."/>
            <person name="Barry K."/>
            <person name="Detter J.C."/>
            <person name="Glavina del Rio T."/>
            <person name="Hammon N."/>
            <person name="Israni S."/>
            <person name="Dalin E."/>
            <person name="Tice H."/>
            <person name="Pitluck S."/>
            <person name="Sims D."/>
            <person name="Brettin T."/>
            <person name="Bruce D."/>
            <person name="Han C."/>
            <person name="Tapia R."/>
            <person name="Schmutz J."/>
            <person name="Larimer F."/>
            <person name="Land M."/>
            <person name="Hauser L."/>
            <person name="Kyrpides N."/>
            <person name="Kim E."/>
            <person name="Tebo B.M."/>
            <person name="Richardson P."/>
        </authorList>
    </citation>
    <scope>NUCLEOTIDE SEQUENCE [LARGE SCALE GENOMIC DNA]</scope>
    <source>
        <strain evidence="3 4">MI-1</strain>
    </source>
</reference>
<organism evidence="3 4">
    <name type="scientific">Desulforamulus reducens (strain ATCC BAA-1160 / DSM 100696 / MI-1)</name>
    <name type="common">Desulfotomaculum reducens</name>
    <dbReference type="NCBI Taxonomy" id="349161"/>
    <lineage>
        <taxon>Bacteria</taxon>
        <taxon>Bacillati</taxon>
        <taxon>Bacillota</taxon>
        <taxon>Clostridia</taxon>
        <taxon>Eubacteriales</taxon>
        <taxon>Peptococcaceae</taxon>
        <taxon>Desulforamulus</taxon>
    </lineage>
</organism>
<evidence type="ECO:0000313" key="4">
    <source>
        <dbReference type="Proteomes" id="UP000001556"/>
    </source>
</evidence>
<evidence type="ECO:0000259" key="2">
    <source>
        <dbReference type="Pfam" id="PF10648"/>
    </source>
</evidence>
<feature type="region of interest" description="Disordered" evidence="1">
    <location>
        <begin position="157"/>
        <end position="182"/>
    </location>
</feature>
<protein>
    <recommendedName>
        <fullName evidence="2">Bacterial spore germination immunoglobulin-like domain-containing protein</fullName>
    </recommendedName>
</protein>
<dbReference type="InterPro" id="IPR018911">
    <property type="entry name" value="Gmad2_Ig-like_dom"/>
</dbReference>
<evidence type="ECO:0000256" key="1">
    <source>
        <dbReference type="SAM" id="MobiDB-lite"/>
    </source>
</evidence>
<dbReference type="RefSeq" id="WP_011877496.1">
    <property type="nucleotide sequence ID" value="NC_009253.1"/>
</dbReference>
<dbReference type="HOGENOM" id="CLU_084156_0_0_9"/>
<dbReference type="KEGG" id="drm:Dred_1136"/>
<feature type="compositionally biased region" description="Pro residues" evidence="1">
    <location>
        <begin position="164"/>
        <end position="176"/>
    </location>
</feature>
<keyword evidence="4" id="KW-1185">Reference proteome</keyword>
<gene>
    <name evidence="3" type="ordered locus">Dred_1136</name>
</gene>
<accession>A4J3L7</accession>
<feature type="domain" description="Bacterial spore germination immunoglobulin-like" evidence="2">
    <location>
        <begin position="189"/>
        <end position="261"/>
    </location>
</feature>
<dbReference type="Pfam" id="PF10648">
    <property type="entry name" value="Gmad2"/>
    <property type="match status" value="1"/>
</dbReference>
<dbReference type="OrthoDB" id="1785802at2"/>
<dbReference type="Proteomes" id="UP000001556">
    <property type="component" value="Chromosome"/>
</dbReference>
<proteinExistence type="predicted"/>
<name>A4J3L7_DESRM</name>
<evidence type="ECO:0000313" key="3">
    <source>
        <dbReference type="EMBL" id="ABO49670.1"/>
    </source>
</evidence>
<dbReference type="EMBL" id="CP000612">
    <property type="protein sequence ID" value="ABO49670.1"/>
    <property type="molecule type" value="Genomic_DNA"/>
</dbReference>
<dbReference type="STRING" id="349161.Dred_1136"/>